<reference evidence="1" key="2">
    <citation type="submission" date="2020-06" db="EMBL/GenBank/DDBJ databases">
        <title>Helianthus annuus Genome sequencing and assembly Release 2.</title>
        <authorList>
            <person name="Gouzy J."/>
            <person name="Langlade N."/>
            <person name="Munos S."/>
        </authorList>
    </citation>
    <scope>NUCLEOTIDE SEQUENCE</scope>
    <source>
        <tissue evidence="1">Leaves</tissue>
    </source>
</reference>
<proteinExistence type="predicted"/>
<dbReference type="EMBL" id="MNCJ02000316">
    <property type="protein sequence ID" value="KAF5820391.1"/>
    <property type="molecule type" value="Genomic_DNA"/>
</dbReference>
<keyword evidence="2" id="KW-1185">Reference proteome</keyword>
<comment type="caution">
    <text evidence="1">The sequence shown here is derived from an EMBL/GenBank/DDBJ whole genome shotgun (WGS) entry which is preliminary data.</text>
</comment>
<gene>
    <name evidence="1" type="ORF">HanXRQr2_Chr01g0001691</name>
</gene>
<name>A0A9K3JRD9_HELAN</name>
<dbReference type="Proteomes" id="UP000215914">
    <property type="component" value="Unassembled WGS sequence"/>
</dbReference>
<reference evidence="1" key="1">
    <citation type="journal article" date="2017" name="Nature">
        <title>The sunflower genome provides insights into oil metabolism, flowering and Asterid evolution.</title>
        <authorList>
            <person name="Badouin H."/>
            <person name="Gouzy J."/>
            <person name="Grassa C.J."/>
            <person name="Murat F."/>
            <person name="Staton S.E."/>
            <person name="Cottret L."/>
            <person name="Lelandais-Briere C."/>
            <person name="Owens G.L."/>
            <person name="Carrere S."/>
            <person name="Mayjonade B."/>
            <person name="Legrand L."/>
            <person name="Gill N."/>
            <person name="Kane N.C."/>
            <person name="Bowers J.E."/>
            <person name="Hubner S."/>
            <person name="Bellec A."/>
            <person name="Berard A."/>
            <person name="Berges H."/>
            <person name="Blanchet N."/>
            <person name="Boniface M.C."/>
            <person name="Brunel D."/>
            <person name="Catrice O."/>
            <person name="Chaidir N."/>
            <person name="Claudel C."/>
            <person name="Donnadieu C."/>
            <person name="Faraut T."/>
            <person name="Fievet G."/>
            <person name="Helmstetter N."/>
            <person name="King M."/>
            <person name="Knapp S.J."/>
            <person name="Lai Z."/>
            <person name="Le Paslier M.C."/>
            <person name="Lippi Y."/>
            <person name="Lorenzon L."/>
            <person name="Mandel J.R."/>
            <person name="Marage G."/>
            <person name="Marchand G."/>
            <person name="Marquand E."/>
            <person name="Bret-Mestries E."/>
            <person name="Morien E."/>
            <person name="Nambeesan S."/>
            <person name="Nguyen T."/>
            <person name="Pegot-Espagnet P."/>
            <person name="Pouilly N."/>
            <person name="Raftis F."/>
            <person name="Sallet E."/>
            <person name="Schiex T."/>
            <person name="Thomas J."/>
            <person name="Vandecasteele C."/>
            <person name="Vares D."/>
            <person name="Vear F."/>
            <person name="Vautrin S."/>
            <person name="Crespi M."/>
            <person name="Mangin B."/>
            <person name="Burke J.M."/>
            <person name="Salse J."/>
            <person name="Munos S."/>
            <person name="Vincourt P."/>
            <person name="Rieseberg L.H."/>
            <person name="Langlade N.B."/>
        </authorList>
    </citation>
    <scope>NUCLEOTIDE SEQUENCE</scope>
    <source>
        <tissue evidence="1">Leaves</tissue>
    </source>
</reference>
<evidence type="ECO:0000313" key="1">
    <source>
        <dbReference type="EMBL" id="KAF5820391.1"/>
    </source>
</evidence>
<accession>A0A9K3JRD9</accession>
<dbReference type="Gramene" id="mRNA:HanXRQr2_Chr01g0001691">
    <property type="protein sequence ID" value="mRNA:HanXRQr2_Chr01g0001691"/>
    <property type="gene ID" value="HanXRQr2_Chr01g0001691"/>
</dbReference>
<dbReference type="AlphaFoldDB" id="A0A9K3JRD9"/>
<organism evidence="1 2">
    <name type="scientific">Helianthus annuus</name>
    <name type="common">Common sunflower</name>
    <dbReference type="NCBI Taxonomy" id="4232"/>
    <lineage>
        <taxon>Eukaryota</taxon>
        <taxon>Viridiplantae</taxon>
        <taxon>Streptophyta</taxon>
        <taxon>Embryophyta</taxon>
        <taxon>Tracheophyta</taxon>
        <taxon>Spermatophyta</taxon>
        <taxon>Magnoliopsida</taxon>
        <taxon>eudicotyledons</taxon>
        <taxon>Gunneridae</taxon>
        <taxon>Pentapetalae</taxon>
        <taxon>asterids</taxon>
        <taxon>campanulids</taxon>
        <taxon>Asterales</taxon>
        <taxon>Asteraceae</taxon>
        <taxon>Asteroideae</taxon>
        <taxon>Heliantheae alliance</taxon>
        <taxon>Heliantheae</taxon>
        <taxon>Helianthus</taxon>
    </lineage>
</organism>
<evidence type="ECO:0000313" key="2">
    <source>
        <dbReference type="Proteomes" id="UP000215914"/>
    </source>
</evidence>
<protein>
    <submittedName>
        <fullName evidence="1">Uncharacterized protein</fullName>
    </submittedName>
</protein>
<sequence>MATNKHTHHKITQAVIAFTHAGLDWISAAHALTCGLASNNLFALVPNKNFKTGRW</sequence>